<dbReference type="PROSITE" id="PS50102">
    <property type="entry name" value="RRM"/>
    <property type="match status" value="1"/>
</dbReference>
<sequence>MIKLFLGGFPLNITELELVMLVSPHGEVDTIKIVRDKKTGKCKGYAFLEMKDKEGADRAMEALDGSFMGDRQLSVKITIDKPVPVKKPSFKPNNSYSSSPASYVKVGRPGEDTKKKRPRKQF</sequence>
<gene>
    <name evidence="1" type="ORF">MgSA37_03958</name>
</gene>
<dbReference type="SMART" id="SM00360">
    <property type="entry name" value="RRM"/>
    <property type="match status" value="1"/>
</dbReference>
<dbReference type="CDD" id="cd00590">
    <property type="entry name" value="RRM_SF"/>
    <property type="match status" value="1"/>
</dbReference>
<dbReference type="AlphaFoldDB" id="A0A120MZC9"/>
<protein>
    <submittedName>
        <fullName evidence="1">RNA recognition motif protein</fullName>
    </submittedName>
</protein>
<dbReference type="SUPFAM" id="SSF54928">
    <property type="entry name" value="RNA-binding domain, RBD"/>
    <property type="match status" value="1"/>
</dbReference>
<evidence type="ECO:0000313" key="2">
    <source>
        <dbReference type="Proteomes" id="UP000218263"/>
    </source>
</evidence>
<dbReference type="InterPro" id="IPR050502">
    <property type="entry name" value="Euk_RNA-bind_prot"/>
</dbReference>
<dbReference type="EMBL" id="AP017313">
    <property type="protein sequence ID" value="BAU55766.1"/>
    <property type="molecule type" value="Genomic_DNA"/>
</dbReference>
<proteinExistence type="predicted"/>
<dbReference type="Proteomes" id="UP000218263">
    <property type="component" value="Chromosome"/>
</dbReference>
<dbReference type="InterPro" id="IPR012677">
    <property type="entry name" value="Nucleotide-bd_a/b_plait_sf"/>
</dbReference>
<dbReference type="OrthoDB" id="797376at2"/>
<dbReference type="Gene3D" id="3.30.70.330">
    <property type="match status" value="1"/>
</dbReference>
<evidence type="ECO:0000313" key="1">
    <source>
        <dbReference type="EMBL" id="BAU55766.1"/>
    </source>
</evidence>
<dbReference type="GO" id="GO:0003729">
    <property type="term" value="F:mRNA binding"/>
    <property type="evidence" value="ECO:0007669"/>
    <property type="project" value="TreeGrafter"/>
</dbReference>
<dbReference type="InterPro" id="IPR035979">
    <property type="entry name" value="RBD_domain_sf"/>
</dbReference>
<name>A0A120MZC9_9SPHI</name>
<keyword evidence="2" id="KW-1185">Reference proteome</keyword>
<organism evidence="1 2">
    <name type="scientific">Mucilaginibacter gotjawali</name>
    <dbReference type="NCBI Taxonomy" id="1550579"/>
    <lineage>
        <taxon>Bacteria</taxon>
        <taxon>Pseudomonadati</taxon>
        <taxon>Bacteroidota</taxon>
        <taxon>Sphingobacteriia</taxon>
        <taxon>Sphingobacteriales</taxon>
        <taxon>Sphingobacteriaceae</taxon>
        <taxon>Mucilaginibacter</taxon>
    </lineage>
</organism>
<accession>A0A120MZC9</accession>
<dbReference type="KEGG" id="mgot:MgSA37_03958"/>
<dbReference type="RefSeq" id="WP_096354207.1">
    <property type="nucleotide sequence ID" value="NZ_AP017313.1"/>
</dbReference>
<dbReference type="PANTHER" id="PTHR48025">
    <property type="entry name" value="OS02G0815200 PROTEIN"/>
    <property type="match status" value="1"/>
</dbReference>
<dbReference type="InterPro" id="IPR000504">
    <property type="entry name" value="RRM_dom"/>
</dbReference>
<reference evidence="1 2" key="1">
    <citation type="submission" date="2015-12" db="EMBL/GenBank/DDBJ databases">
        <title>Genome sequence of Mucilaginibacter gotjawali.</title>
        <authorList>
            <person name="Lee J.S."/>
            <person name="Lee K.C."/>
            <person name="Kim K.K."/>
            <person name="Lee B.W."/>
        </authorList>
    </citation>
    <scope>NUCLEOTIDE SEQUENCE [LARGE SCALE GENOMIC DNA]</scope>
    <source>
        <strain evidence="1 2">SA3-7</strain>
    </source>
</reference>
<dbReference type="PANTHER" id="PTHR48025:SF1">
    <property type="entry name" value="RRM DOMAIN-CONTAINING PROTEIN"/>
    <property type="match status" value="1"/>
</dbReference>
<dbReference type="Pfam" id="PF00076">
    <property type="entry name" value="RRM_1"/>
    <property type="match status" value="1"/>
</dbReference>